<dbReference type="EMBL" id="JACRSN010000006">
    <property type="protein sequence ID" value="MBC8533397.1"/>
    <property type="molecule type" value="Genomic_DNA"/>
</dbReference>
<protein>
    <submittedName>
        <fullName evidence="1">Uncharacterized protein</fullName>
    </submittedName>
</protein>
<gene>
    <name evidence="1" type="ORF">IAG03_05135</name>
</gene>
<dbReference type="AlphaFoldDB" id="A0A926D8Q3"/>
<keyword evidence="2" id="KW-1185">Reference proteome</keyword>
<accession>A0A926D8Q3</accession>
<sequence length="138" mass="15471">MGYVKKLACAEANRTGAALYEIQSAERTAGTLEFWWCGRYGMHRWEMPIAPVSIDLSAYAHVTICAPIWVFALAAPVRSFCRQASGKIKEVSYLLVHHQKSAYENAADEMDALLGVHRTELRSVQCRMGSYRETGRKG</sequence>
<dbReference type="Gene3D" id="3.40.50.360">
    <property type="match status" value="1"/>
</dbReference>
<dbReference type="InterPro" id="IPR029039">
    <property type="entry name" value="Flavoprotein-like_sf"/>
</dbReference>
<dbReference type="RefSeq" id="WP_249318769.1">
    <property type="nucleotide sequence ID" value="NZ_JACRSN010000006.1"/>
</dbReference>
<evidence type="ECO:0000313" key="1">
    <source>
        <dbReference type="EMBL" id="MBC8533397.1"/>
    </source>
</evidence>
<comment type="caution">
    <text evidence="1">The sequence shown here is derived from an EMBL/GenBank/DDBJ whole genome shotgun (WGS) entry which is preliminary data.</text>
</comment>
<reference evidence="1" key="1">
    <citation type="submission" date="2020-08" db="EMBL/GenBank/DDBJ databases">
        <title>Genome public.</title>
        <authorList>
            <person name="Liu C."/>
            <person name="Sun Q."/>
        </authorList>
    </citation>
    <scope>NUCLEOTIDE SEQUENCE</scope>
    <source>
        <strain evidence="1">NSJ-40</strain>
    </source>
</reference>
<evidence type="ECO:0000313" key="2">
    <source>
        <dbReference type="Proteomes" id="UP000651482"/>
    </source>
</evidence>
<organism evidence="1 2">
    <name type="scientific">Yeguia hominis</name>
    <dbReference type="NCBI Taxonomy" id="2763662"/>
    <lineage>
        <taxon>Bacteria</taxon>
        <taxon>Bacillati</taxon>
        <taxon>Bacillota</taxon>
        <taxon>Clostridia</taxon>
        <taxon>Eubacteriales</taxon>
        <taxon>Yeguiaceae</taxon>
        <taxon>Yeguia</taxon>
    </lineage>
</organism>
<proteinExistence type="predicted"/>
<name>A0A926D8Q3_9FIRM</name>
<dbReference type="Proteomes" id="UP000651482">
    <property type="component" value="Unassembled WGS sequence"/>
</dbReference>